<feature type="domain" description="DUF5979" evidence="5">
    <location>
        <begin position="449"/>
        <end position="542"/>
    </location>
</feature>
<sequence length="682" mass="68160">MPNRVAPPRLVLLLCALLAALGLAVSAAPAATAVPVPPGAGDPGPVAGDTTELVMTGFGHGRGLIGGVPDGTPFDPLAGYPRTSTFSGPLPRGFIERNEDFAGTITAASADGSLTSVLYCIDLATTTYPGIGYRIGSWDQATVPNVGYVARTLTTTYPAVPGQPAGLSGDDERAAAVQAAIWFFTDDYVLDRADPLRGAVADLVAAVLEAGRLDPPPLPELSLDPTFASTPAGDAAGPFTVHSDLDETVTVRSAGATMSTDADGDRPLAQDAQVGDGQQIYLRSTGAGSARLRATGVQTVRTGIVYLYDGNTPGVGTAQKLILATTARVQVRAASDAQFLDPGSVQVSIVITGDAAGRQGAATVVLSCRPGQDDVRIDVPPGATGTSTRIVRGIPPGSFCTVSEPDTGATPAVAVSVAVDPPGRLTVPDGGTVQVTVTDTVTAVMGSVQVDTAIAGPAAAEHGAALVLVSCAGQASVSIPIPAGETTVEPVTVTAPVGTLCTVTEPTDGSTDTVRASVHIDPTTVAVPPGDPATVAVRNEYQVVPPPTTPTTTPTTTPPTTPSPTSPTSSVTPTTAPSTTTTPTTITGSTSSSTVGPTSTATAPTTAVSTSTATPTTTATAAPTTVTVTTTPTTPTTPHPHVLPDTGVPAGLVPAAAAASLAILIGIGLLVPGRRRRSARHR</sequence>
<feature type="transmembrane region" description="Helical" evidence="2">
    <location>
        <begin position="652"/>
        <end position="672"/>
    </location>
</feature>
<protein>
    <recommendedName>
        <fullName evidence="8">TQXA domain-containing protein</fullName>
    </recommendedName>
</protein>
<feature type="compositionally biased region" description="Pro residues" evidence="1">
    <location>
        <begin position="556"/>
        <end position="565"/>
    </location>
</feature>
<reference evidence="6" key="2">
    <citation type="submission" date="2020-09" db="EMBL/GenBank/DDBJ databases">
        <authorList>
            <person name="Sun Q."/>
            <person name="Zhou Y."/>
        </authorList>
    </citation>
    <scope>NUCLEOTIDE SEQUENCE</scope>
    <source>
        <strain evidence="6">CGMCC 4.7308</strain>
    </source>
</reference>
<feature type="compositionally biased region" description="Low complexity" evidence="1">
    <location>
        <begin position="566"/>
        <end position="636"/>
    </location>
</feature>
<feature type="signal peptide" evidence="3">
    <location>
        <begin position="1"/>
        <end position="27"/>
    </location>
</feature>
<dbReference type="Pfam" id="PF19407">
    <property type="entry name" value="DUF5979"/>
    <property type="match status" value="2"/>
</dbReference>
<organism evidence="6 7">
    <name type="scientific">Nakamurella endophytica</name>
    <dbReference type="NCBI Taxonomy" id="1748367"/>
    <lineage>
        <taxon>Bacteria</taxon>
        <taxon>Bacillati</taxon>
        <taxon>Actinomycetota</taxon>
        <taxon>Actinomycetes</taxon>
        <taxon>Nakamurellales</taxon>
        <taxon>Nakamurellaceae</taxon>
        <taxon>Nakamurella</taxon>
    </lineage>
</organism>
<evidence type="ECO:0000313" key="7">
    <source>
        <dbReference type="Proteomes" id="UP000655208"/>
    </source>
</evidence>
<evidence type="ECO:0000256" key="2">
    <source>
        <dbReference type="SAM" id="Phobius"/>
    </source>
</evidence>
<keyword evidence="2" id="KW-1133">Transmembrane helix</keyword>
<dbReference type="EMBL" id="BMNA01000002">
    <property type="protein sequence ID" value="GGL93710.1"/>
    <property type="molecule type" value="Genomic_DNA"/>
</dbReference>
<keyword evidence="3" id="KW-0732">Signal</keyword>
<evidence type="ECO:0000256" key="3">
    <source>
        <dbReference type="SAM" id="SignalP"/>
    </source>
</evidence>
<dbReference type="InterPro" id="IPR046022">
    <property type="entry name" value="DUF5979"/>
</dbReference>
<feature type="domain" description="Thioester" evidence="4">
    <location>
        <begin position="118"/>
        <end position="192"/>
    </location>
</feature>
<comment type="caution">
    <text evidence="6">The sequence shown here is derived from an EMBL/GenBank/DDBJ whole genome shotgun (WGS) entry which is preliminary data.</text>
</comment>
<evidence type="ECO:0008006" key="8">
    <source>
        <dbReference type="Google" id="ProtNLM"/>
    </source>
</evidence>
<accession>A0A917SS79</accession>
<feature type="chain" id="PRO_5038779094" description="TQXA domain-containing protein" evidence="3">
    <location>
        <begin position="28"/>
        <end position="682"/>
    </location>
</feature>
<evidence type="ECO:0000259" key="4">
    <source>
        <dbReference type="Pfam" id="PF08341"/>
    </source>
</evidence>
<evidence type="ECO:0000313" key="6">
    <source>
        <dbReference type="EMBL" id="GGL93710.1"/>
    </source>
</evidence>
<feature type="region of interest" description="Disordered" evidence="1">
    <location>
        <begin position="542"/>
        <end position="645"/>
    </location>
</feature>
<keyword evidence="7" id="KW-1185">Reference proteome</keyword>
<gene>
    <name evidence="6" type="ORF">GCM10011594_11990</name>
</gene>
<dbReference type="Proteomes" id="UP000655208">
    <property type="component" value="Unassembled WGS sequence"/>
</dbReference>
<keyword evidence="2" id="KW-0812">Transmembrane</keyword>
<reference evidence="6" key="1">
    <citation type="journal article" date="2014" name="Int. J. Syst. Evol. Microbiol.">
        <title>Complete genome sequence of Corynebacterium casei LMG S-19264T (=DSM 44701T), isolated from a smear-ripened cheese.</title>
        <authorList>
            <consortium name="US DOE Joint Genome Institute (JGI-PGF)"/>
            <person name="Walter F."/>
            <person name="Albersmeier A."/>
            <person name="Kalinowski J."/>
            <person name="Ruckert C."/>
        </authorList>
    </citation>
    <scope>NUCLEOTIDE SEQUENCE</scope>
    <source>
        <strain evidence="6">CGMCC 4.7308</strain>
    </source>
</reference>
<evidence type="ECO:0000259" key="5">
    <source>
        <dbReference type="Pfam" id="PF19407"/>
    </source>
</evidence>
<feature type="domain" description="DUF5979" evidence="5">
    <location>
        <begin position="346"/>
        <end position="442"/>
    </location>
</feature>
<name>A0A917SS79_9ACTN</name>
<proteinExistence type="predicted"/>
<dbReference type="AlphaFoldDB" id="A0A917SS79"/>
<dbReference type="RefSeq" id="WP_188940569.1">
    <property type="nucleotide sequence ID" value="NZ_BMNA01000002.1"/>
</dbReference>
<keyword evidence="2" id="KW-0472">Membrane</keyword>
<dbReference type="Pfam" id="PF08341">
    <property type="entry name" value="TED"/>
    <property type="match status" value="1"/>
</dbReference>
<evidence type="ECO:0000256" key="1">
    <source>
        <dbReference type="SAM" id="MobiDB-lite"/>
    </source>
</evidence>
<dbReference type="InterPro" id="IPR013552">
    <property type="entry name" value="Thioester_dom"/>
</dbReference>